<dbReference type="Proteomes" id="UP001141327">
    <property type="component" value="Unassembled WGS sequence"/>
</dbReference>
<evidence type="ECO:0000313" key="2">
    <source>
        <dbReference type="Proteomes" id="UP001141327"/>
    </source>
</evidence>
<dbReference type="EMBL" id="JAPMOS010000285">
    <property type="protein sequence ID" value="KAJ4453281.1"/>
    <property type="molecule type" value="Genomic_DNA"/>
</dbReference>
<comment type="caution">
    <text evidence="1">The sequence shown here is derived from an EMBL/GenBank/DDBJ whole genome shotgun (WGS) entry which is preliminary data.</text>
</comment>
<sequence length="95" mass="9994">MGYKSPGGLSFNEDKAARLAAGASPRVETLQWIVTGSGAWAGRLLLPPSVKAVMVEALAAACLLNLVAYPRARLPRAGCRWWRACCSGRGTPLPG</sequence>
<evidence type="ECO:0000313" key="1">
    <source>
        <dbReference type="EMBL" id="KAJ4453281.1"/>
    </source>
</evidence>
<accession>A0ABQ8U241</accession>
<reference evidence="1" key="1">
    <citation type="journal article" date="2022" name="bioRxiv">
        <title>Genomics of Preaxostyla Flagellates Illuminates Evolutionary Transitions and the Path Towards Mitochondrial Loss.</title>
        <authorList>
            <person name="Novak L.V.F."/>
            <person name="Treitli S.C."/>
            <person name="Pyrih J."/>
            <person name="Halakuc P."/>
            <person name="Pipaliya S.V."/>
            <person name="Vacek V."/>
            <person name="Brzon O."/>
            <person name="Soukal P."/>
            <person name="Eme L."/>
            <person name="Dacks J.B."/>
            <person name="Karnkowska A."/>
            <person name="Elias M."/>
            <person name="Hampl V."/>
        </authorList>
    </citation>
    <scope>NUCLEOTIDE SEQUENCE</scope>
    <source>
        <strain evidence="1">RCP-MX</strain>
    </source>
</reference>
<proteinExistence type="predicted"/>
<name>A0ABQ8U241_9EUKA</name>
<gene>
    <name evidence="1" type="ORF">PAPYR_12274</name>
</gene>
<keyword evidence="2" id="KW-1185">Reference proteome</keyword>
<protein>
    <submittedName>
        <fullName evidence="1">Uncharacterized protein</fullName>
    </submittedName>
</protein>
<organism evidence="1 2">
    <name type="scientific">Paratrimastix pyriformis</name>
    <dbReference type="NCBI Taxonomy" id="342808"/>
    <lineage>
        <taxon>Eukaryota</taxon>
        <taxon>Metamonada</taxon>
        <taxon>Preaxostyla</taxon>
        <taxon>Paratrimastigidae</taxon>
        <taxon>Paratrimastix</taxon>
    </lineage>
</organism>